<proteinExistence type="inferred from homology"/>
<protein>
    <recommendedName>
        <fullName evidence="6">2-methylcitrate dehydratase PrpD</fullName>
    </recommendedName>
</protein>
<dbReference type="InterPro" id="IPR045337">
    <property type="entry name" value="MmgE_PrpD_C"/>
</dbReference>
<dbReference type="InterPro" id="IPR005656">
    <property type="entry name" value="MmgE_PrpD"/>
</dbReference>
<dbReference type="SUPFAM" id="SSF103378">
    <property type="entry name" value="2-methylcitrate dehydratase PrpD"/>
    <property type="match status" value="1"/>
</dbReference>
<dbReference type="InterPro" id="IPR045336">
    <property type="entry name" value="MmgE_PrpD_N"/>
</dbReference>
<keyword evidence="5" id="KW-1185">Reference proteome</keyword>
<dbReference type="Gene3D" id="1.10.4100.10">
    <property type="entry name" value="2-methylcitrate dehydratase PrpD"/>
    <property type="match status" value="1"/>
</dbReference>
<dbReference type="InterPro" id="IPR036148">
    <property type="entry name" value="MmgE/PrpD_sf"/>
</dbReference>
<gene>
    <name evidence="4" type="ORF">caldi_02660</name>
</gene>
<dbReference type="PANTHER" id="PTHR16943:SF8">
    <property type="entry name" value="2-METHYLCITRATE DEHYDRATASE"/>
    <property type="match status" value="1"/>
</dbReference>
<dbReference type="InterPro" id="IPR042183">
    <property type="entry name" value="MmgE/PrpD_sf_1"/>
</dbReference>
<dbReference type="Pfam" id="PF03972">
    <property type="entry name" value="MmgE_PrpD_N"/>
    <property type="match status" value="1"/>
</dbReference>
<evidence type="ECO:0000259" key="3">
    <source>
        <dbReference type="Pfam" id="PF19305"/>
    </source>
</evidence>
<dbReference type="GO" id="GO:0016829">
    <property type="term" value="F:lyase activity"/>
    <property type="evidence" value="ECO:0007669"/>
    <property type="project" value="InterPro"/>
</dbReference>
<reference evidence="4" key="1">
    <citation type="submission" date="2022-03" db="EMBL/GenBank/DDBJ databases">
        <title>Complete genome sequence of Caldinitratiruptor microaerophilus.</title>
        <authorList>
            <person name="Mukaiyama R."/>
            <person name="Nishiyama T."/>
            <person name="Ueda K."/>
        </authorList>
    </citation>
    <scope>NUCLEOTIDE SEQUENCE</scope>
    <source>
        <strain evidence="4">JCM 16183</strain>
    </source>
</reference>
<evidence type="ECO:0000313" key="5">
    <source>
        <dbReference type="Proteomes" id="UP001163687"/>
    </source>
</evidence>
<dbReference type="Proteomes" id="UP001163687">
    <property type="component" value="Chromosome"/>
</dbReference>
<dbReference type="EMBL" id="AP025628">
    <property type="protein sequence ID" value="BDG59176.1"/>
    <property type="molecule type" value="Genomic_DNA"/>
</dbReference>
<comment type="similarity">
    <text evidence="1">Belongs to the PrpD family.</text>
</comment>
<feature type="domain" description="MmgE/PrpD N-terminal" evidence="2">
    <location>
        <begin position="5"/>
        <end position="247"/>
    </location>
</feature>
<dbReference type="Gene3D" id="3.30.1330.120">
    <property type="entry name" value="2-methylcitrate dehydratase PrpD"/>
    <property type="match status" value="1"/>
</dbReference>
<dbReference type="InterPro" id="IPR042188">
    <property type="entry name" value="MmgE/PrpD_sf_2"/>
</dbReference>
<dbReference type="Pfam" id="PF19305">
    <property type="entry name" value="MmgE_PrpD_C"/>
    <property type="match status" value="1"/>
</dbReference>
<dbReference type="PANTHER" id="PTHR16943">
    <property type="entry name" value="2-METHYLCITRATE DEHYDRATASE-RELATED"/>
    <property type="match status" value="1"/>
</dbReference>
<evidence type="ECO:0000256" key="1">
    <source>
        <dbReference type="ARBA" id="ARBA00006174"/>
    </source>
</evidence>
<evidence type="ECO:0000313" key="4">
    <source>
        <dbReference type="EMBL" id="BDG59176.1"/>
    </source>
</evidence>
<evidence type="ECO:0000259" key="2">
    <source>
        <dbReference type="Pfam" id="PF03972"/>
    </source>
</evidence>
<accession>A0AA35G5D1</accession>
<dbReference type="RefSeq" id="WP_264843293.1">
    <property type="nucleotide sequence ID" value="NZ_AP025628.1"/>
</dbReference>
<feature type="domain" description="MmgE/PrpD C-terminal" evidence="3">
    <location>
        <begin position="269"/>
        <end position="431"/>
    </location>
</feature>
<evidence type="ECO:0008006" key="6">
    <source>
        <dbReference type="Google" id="ProtNLM"/>
    </source>
</evidence>
<name>A0AA35G5D1_9FIRM</name>
<organism evidence="4 5">
    <name type="scientific">Caldinitratiruptor microaerophilus</name>
    <dbReference type="NCBI Taxonomy" id="671077"/>
    <lineage>
        <taxon>Bacteria</taxon>
        <taxon>Bacillati</taxon>
        <taxon>Bacillota</taxon>
        <taxon>Clostridia</taxon>
        <taxon>Eubacteriales</taxon>
        <taxon>Symbiobacteriaceae</taxon>
        <taxon>Caldinitratiruptor</taxon>
    </lineage>
</organism>
<sequence>MGITRDLASYLADVRFETLPEQVRAKACLALLDTLGAAYAGAAYSSSPRMVRDMVRGLGAGGSATVIGFGDQVQVPWAALCNAVSAHALDIDDSHRYATGYHPGATVVPACLAVAESQGSSVRQLLEAMAAGYEAGGRIGRAINPSHRYRGFHSTGTVGVFGAAVGAGKLLGFGPDRMEWVLGVAGAMAGGVFQFLSGLAPTKHLHAGHAAHAGVMAALLVQEGYTGPEEFLEGENGFCKAYSDEYRLDEIVAGLGERWELDVTYFKLHAACGHAFGAIEAALDLRARGLRLGEVERLEVRTYRAGAVLRDRHPTTFQQGEFSIPFLVSLALVRGEVSIESILAGLKDRTVMELAVRTECAEDAEMTASFPRIRPARVTAWLKDGSTAESRVEIPAGMPDRPLRAEDITTKFRNLTGPLIGEEGAHVIETAVMTGEGSIRDLVGWPLQMRREIL</sequence>
<dbReference type="KEGG" id="cmic:caldi_02660"/>
<dbReference type="AlphaFoldDB" id="A0AA35G5D1"/>